<feature type="transmembrane region" description="Helical" evidence="1">
    <location>
        <begin position="36"/>
        <end position="58"/>
    </location>
</feature>
<gene>
    <name evidence="2" type="ORF">ACFSOY_09975</name>
</gene>
<dbReference type="RefSeq" id="WP_386046177.1">
    <property type="nucleotide sequence ID" value="NZ_JBHUIO010000005.1"/>
</dbReference>
<organism evidence="2 3">
    <name type="scientific">Tumebacillus lipolyticus</name>
    <dbReference type="NCBI Taxonomy" id="1280370"/>
    <lineage>
        <taxon>Bacteria</taxon>
        <taxon>Bacillati</taxon>
        <taxon>Bacillota</taxon>
        <taxon>Bacilli</taxon>
        <taxon>Bacillales</taxon>
        <taxon>Alicyclobacillaceae</taxon>
        <taxon>Tumebacillus</taxon>
    </lineage>
</organism>
<keyword evidence="1" id="KW-1133">Transmembrane helix</keyword>
<keyword evidence="1" id="KW-0812">Transmembrane</keyword>
<evidence type="ECO:0000256" key="1">
    <source>
        <dbReference type="SAM" id="Phobius"/>
    </source>
</evidence>
<accession>A0ABW4ZXY4</accession>
<keyword evidence="3" id="KW-1185">Reference proteome</keyword>
<proteinExistence type="predicted"/>
<evidence type="ECO:0000313" key="2">
    <source>
        <dbReference type="EMBL" id="MFD2170326.1"/>
    </source>
</evidence>
<dbReference type="EMBL" id="JBHUIO010000005">
    <property type="protein sequence ID" value="MFD2170326.1"/>
    <property type="molecule type" value="Genomic_DNA"/>
</dbReference>
<comment type="caution">
    <text evidence="2">The sequence shown here is derived from an EMBL/GenBank/DDBJ whole genome shotgun (WGS) entry which is preliminary data.</text>
</comment>
<feature type="transmembrane region" description="Helical" evidence="1">
    <location>
        <begin position="12"/>
        <end position="30"/>
    </location>
</feature>
<evidence type="ECO:0000313" key="3">
    <source>
        <dbReference type="Proteomes" id="UP001597343"/>
    </source>
</evidence>
<sequence length="65" mass="7604">MNRFWTFVERMNLMLWIAVIFFFHLILYLTLGTAGWLFATLLATATYTAALLLLKAYVRRSSKRG</sequence>
<keyword evidence="1" id="KW-0472">Membrane</keyword>
<protein>
    <submittedName>
        <fullName evidence="2">Uncharacterized protein</fullName>
    </submittedName>
</protein>
<dbReference type="Proteomes" id="UP001597343">
    <property type="component" value="Unassembled WGS sequence"/>
</dbReference>
<name>A0ABW4ZXY4_9BACL</name>
<reference evidence="3" key="1">
    <citation type="journal article" date="2019" name="Int. J. Syst. Evol. Microbiol.">
        <title>The Global Catalogue of Microorganisms (GCM) 10K type strain sequencing project: providing services to taxonomists for standard genome sequencing and annotation.</title>
        <authorList>
            <consortium name="The Broad Institute Genomics Platform"/>
            <consortium name="The Broad Institute Genome Sequencing Center for Infectious Disease"/>
            <person name="Wu L."/>
            <person name="Ma J."/>
        </authorList>
    </citation>
    <scope>NUCLEOTIDE SEQUENCE [LARGE SCALE GENOMIC DNA]</scope>
    <source>
        <strain evidence="3">CGMCC 1.13574</strain>
    </source>
</reference>